<feature type="compositionally biased region" description="Basic and acidic residues" evidence="1">
    <location>
        <begin position="228"/>
        <end position="258"/>
    </location>
</feature>
<feature type="region of interest" description="Disordered" evidence="1">
    <location>
        <begin position="14"/>
        <end position="37"/>
    </location>
</feature>
<comment type="caution">
    <text evidence="2">The sequence shown here is derived from an EMBL/GenBank/DDBJ whole genome shotgun (WGS) entry which is preliminary data.</text>
</comment>
<feature type="compositionally biased region" description="Polar residues" evidence="1">
    <location>
        <begin position="23"/>
        <end position="33"/>
    </location>
</feature>
<dbReference type="PANTHER" id="PTHR37028">
    <property type="entry name" value="UNNAMED PRODUCT-RELATED"/>
    <property type="match status" value="1"/>
</dbReference>
<keyword evidence="3" id="KW-1185">Reference proteome</keyword>
<organism evidence="2 3">
    <name type="scientific">Carpediemonas membranifera</name>
    <dbReference type="NCBI Taxonomy" id="201153"/>
    <lineage>
        <taxon>Eukaryota</taxon>
        <taxon>Metamonada</taxon>
        <taxon>Carpediemonas-like organisms</taxon>
        <taxon>Carpediemonas</taxon>
    </lineage>
</organism>
<feature type="compositionally biased region" description="Polar residues" evidence="1">
    <location>
        <begin position="85"/>
        <end position="96"/>
    </location>
</feature>
<feature type="region of interest" description="Disordered" evidence="1">
    <location>
        <begin position="79"/>
        <end position="183"/>
    </location>
</feature>
<feature type="compositionally biased region" description="Basic and acidic residues" evidence="1">
    <location>
        <begin position="135"/>
        <end position="165"/>
    </location>
</feature>
<evidence type="ECO:0000313" key="3">
    <source>
        <dbReference type="Proteomes" id="UP000717585"/>
    </source>
</evidence>
<proteinExistence type="predicted"/>
<dbReference type="PANTHER" id="PTHR37028:SF4">
    <property type="entry name" value="ALMS MOTIF DOMAIN-CONTAINING PROTEIN"/>
    <property type="match status" value="1"/>
</dbReference>
<evidence type="ECO:0000256" key="1">
    <source>
        <dbReference type="SAM" id="MobiDB-lite"/>
    </source>
</evidence>
<dbReference type="OrthoDB" id="70300at2759"/>
<reference evidence="2" key="1">
    <citation type="submission" date="2021-05" db="EMBL/GenBank/DDBJ databases">
        <title>A free-living protist that lacks canonical eukaryotic 1 DNA replication and segregation systems.</title>
        <authorList>
            <person name="Salas-Leiva D.E."/>
            <person name="Tromer E.C."/>
            <person name="Curtis B.A."/>
            <person name="Jerlstrom-Hultqvist J."/>
            <person name="Kolisko M."/>
            <person name="Yi Z."/>
            <person name="Salas-Leiva J.S."/>
            <person name="Gallot-Lavallee L."/>
            <person name="Kops G.J.P.L."/>
            <person name="Archibald J.M."/>
            <person name="Simpson A.G.B."/>
            <person name="Roger A.J."/>
        </authorList>
    </citation>
    <scope>NUCLEOTIDE SEQUENCE</scope>
    <source>
        <strain evidence="2">BICM</strain>
    </source>
</reference>
<accession>A0A8J6EB77</accession>
<feature type="region of interest" description="Disordered" evidence="1">
    <location>
        <begin position="216"/>
        <end position="265"/>
    </location>
</feature>
<sequence>MIDTSYIAEDIIAPPSPLPISTDLASFSPSEQNIQRRRTLSRDLEEYTGCTQIPTPQFRPEPLVDLEEEEHPPASSYAVIHQNDHPNNLTRRTPAQWSEAPVRRISTDNSVAKPTRRASSVTPRRQDPSPASLFDRSKQWQAKRQEQVEQAQKQREQKELEECSFKPKINKRPASATRVRTSNTDPVTRLYREGVKRKQSVAAALEQTHAEQFDRECTFTPKTNKPRALRDREGVFDRLYESRQGQRESRRGSHDGEQKTAVSSRESFDAFISRQQRMEFRKRVRREEVLTEVMCDSTFRPKINPSSTKMADAKTDAWSRLTTSKTDLNNLPDGCTFTPRMYTRRSKQTRGRSVMEMSVIDSQKVKAKHEKARKIKEEADLEHATFTPQIVSRNARSRLNVLQDPNEYLRRLDESARAKEETRQRVFAQRAAEEVEECTFRPRIRECPAFVKNVAARRRIMRDG</sequence>
<protein>
    <submittedName>
        <fullName evidence="2">Pathogenesis-related genes transcriptional activator</fullName>
    </submittedName>
</protein>
<dbReference type="EMBL" id="JAHDYR010000005">
    <property type="protein sequence ID" value="KAG9396475.1"/>
    <property type="molecule type" value="Genomic_DNA"/>
</dbReference>
<dbReference type="AlphaFoldDB" id="A0A8J6EB77"/>
<feature type="compositionally biased region" description="Polar residues" evidence="1">
    <location>
        <begin position="107"/>
        <end position="123"/>
    </location>
</feature>
<name>A0A8J6EB77_9EUKA</name>
<evidence type="ECO:0000313" key="2">
    <source>
        <dbReference type="EMBL" id="KAG9396475.1"/>
    </source>
</evidence>
<dbReference type="Proteomes" id="UP000717585">
    <property type="component" value="Unassembled WGS sequence"/>
</dbReference>
<gene>
    <name evidence="2" type="ORF">J8273_1456</name>
</gene>